<dbReference type="AlphaFoldDB" id="A0A6S6TY98"/>
<dbReference type="InterPro" id="IPR010869">
    <property type="entry name" value="DUF1501"/>
</dbReference>
<evidence type="ECO:0008006" key="2">
    <source>
        <dbReference type="Google" id="ProtNLM"/>
    </source>
</evidence>
<gene>
    <name evidence="1" type="ORF">HELGO_WM24843</name>
</gene>
<reference evidence="1" key="1">
    <citation type="submission" date="2020-01" db="EMBL/GenBank/DDBJ databases">
        <authorList>
            <person name="Meier V. D."/>
            <person name="Meier V D."/>
        </authorList>
    </citation>
    <scope>NUCLEOTIDE SEQUENCE</scope>
    <source>
        <strain evidence="1">HLG_WM_MAG_02</strain>
    </source>
</reference>
<sequence>MKRREFMKLSLVLGGAVLLPELTYSKELNLSKINFSQPTNNVQTIIIYLYGGASQLNGNLSNIDEINEASFKKYPSYFRGTNAMTKTSNNCWAEAGGTEMEEMMSNGDMSLFRTCYSAVREETNNKAHGLCTSQNQQGSFDDNNAGILTNLGQILEANGQVNSNTIMPFVTLEGESRFYTTGSTAVNSYLKPVAMDSELNNPYKRETRNWLFYTEEEKAGNSNYSKSDEEGGFDPEFDAMMTTLAQEINGEGQIKNAFEQREKLVDIIDKISESATPDLGDSPYPSNSSFASSVESAIKILKHNSGTKVITLSGSSGLGGWDDHSNSTSYISRSQILFQTLKAAMQHLRAESKINDVSIMVFGEFGRGVNLNAAHGWDHGNLQNLYVLGGKSYLNHQGVVGETMVNHTGEVNRMYHQPKANSYTFEPLSIASTIYKMHGIDNPEELTTYPEITPLFNT</sequence>
<dbReference type="EMBL" id="CACVAZ010000195">
    <property type="protein sequence ID" value="CAA6825582.1"/>
    <property type="molecule type" value="Genomic_DNA"/>
</dbReference>
<accession>A0A6S6TY98</accession>
<name>A0A6S6TY98_9BACT</name>
<organism evidence="1">
    <name type="scientific">uncultured Sulfurovum sp</name>
    <dbReference type="NCBI Taxonomy" id="269237"/>
    <lineage>
        <taxon>Bacteria</taxon>
        <taxon>Pseudomonadati</taxon>
        <taxon>Campylobacterota</taxon>
        <taxon>Epsilonproteobacteria</taxon>
        <taxon>Campylobacterales</taxon>
        <taxon>Sulfurovaceae</taxon>
        <taxon>Sulfurovum</taxon>
        <taxon>environmental samples</taxon>
    </lineage>
</organism>
<evidence type="ECO:0000313" key="1">
    <source>
        <dbReference type="EMBL" id="CAA6825582.1"/>
    </source>
</evidence>
<protein>
    <recommendedName>
        <fullName evidence="2">Tat (Twin-arginine translocation) pathway signal sequence domain protein</fullName>
    </recommendedName>
</protein>
<dbReference type="Pfam" id="PF07394">
    <property type="entry name" value="DUF1501"/>
    <property type="match status" value="1"/>
</dbReference>
<proteinExistence type="predicted"/>